<dbReference type="Proteomes" id="UP001380953">
    <property type="component" value="Unassembled WGS sequence"/>
</dbReference>
<gene>
    <name evidence="1" type="ORF">WKI47_23955</name>
</gene>
<proteinExistence type="predicted"/>
<comment type="caution">
    <text evidence="1">The sequence shown here is derived from an EMBL/GenBank/DDBJ whole genome shotgun (WGS) entry which is preliminary data.</text>
</comment>
<evidence type="ECO:0000313" key="1">
    <source>
        <dbReference type="EMBL" id="MEJ8306973.1"/>
    </source>
</evidence>
<reference evidence="1" key="1">
    <citation type="submission" date="2024-03" db="EMBL/GenBank/DDBJ databases">
        <title>Whole genome sequecning of epiphytes from Marcgravia umbellata leaves.</title>
        <authorList>
            <person name="Kumar G."/>
            <person name="Savka M.A."/>
        </authorList>
    </citation>
    <scope>NUCLEOTIDE SEQUENCE</scope>
    <source>
        <strain evidence="1">RIT_BL5</strain>
    </source>
</reference>
<sequence length="335" mass="37124">MKIGIAGSGMIVRVALDALAEIEGTEVTAICVRERSEQTARELAERYAIDTVYTDYDAMLQDSNVEFVYIGIVNSLHHDYAKRAMEAGKHLLVEKPFTSTVEEARELLELAESKKLYLFEAVVTPYSPDYLKVRELLPEIGQVRLVQSNFSKRSSRYGEYLQGHVLPAFDPALAGGALYDLNIYNLHFAIGLFGRPNEARYIGNIGPNGIDTSGALTLAYDGFAAVCLAGKDSDADCFTLLQGENGSIRVDGPPNLCSSVTLKTREREETFAFDVPNNHMSNEFRAFAQMYRDGQWEKSLEMLRHSVLVMEIATKARREAGIVFAADTAAVARSR</sequence>
<accession>A0ACC6PJ69</accession>
<name>A0ACC6PJ69_9BACL</name>
<organism evidence="1 2">
    <name type="scientific">Saccharibacillus sacchari</name>
    <dbReference type="NCBI Taxonomy" id="456493"/>
    <lineage>
        <taxon>Bacteria</taxon>
        <taxon>Bacillati</taxon>
        <taxon>Bacillota</taxon>
        <taxon>Bacilli</taxon>
        <taxon>Bacillales</taxon>
        <taxon>Paenibacillaceae</taxon>
        <taxon>Saccharibacillus</taxon>
    </lineage>
</organism>
<keyword evidence="2" id="KW-1185">Reference proteome</keyword>
<evidence type="ECO:0000313" key="2">
    <source>
        <dbReference type="Proteomes" id="UP001380953"/>
    </source>
</evidence>
<dbReference type="EMBL" id="JBBKAR010000056">
    <property type="protein sequence ID" value="MEJ8306973.1"/>
    <property type="molecule type" value="Genomic_DNA"/>
</dbReference>
<protein>
    <submittedName>
        <fullName evidence="1">Gfo/Idh/MocA family oxidoreductase</fullName>
    </submittedName>
</protein>